<sequence length="116" mass="12872">MTTSTIVNVNWKGALGGATNATLLDNDFHQGRYLITSDTNLPITVNFSQLANEAKVNLKTLRLRYKNKTYKNFPIFGLDSPGITGEYVEIGAKVVAKKNSTAGEKFPQYMLIIEEQ</sequence>
<dbReference type="EMBL" id="CP045503">
    <property type="protein sequence ID" value="QPG57935.1"/>
    <property type="molecule type" value="Genomic_DNA"/>
</dbReference>
<gene>
    <name evidence="1" type="ORF">FM038_011055</name>
</gene>
<organism evidence="1 2">
    <name type="scientific">Shewanella eurypsychrophilus</name>
    <dbReference type="NCBI Taxonomy" id="2593656"/>
    <lineage>
        <taxon>Bacteria</taxon>
        <taxon>Pseudomonadati</taxon>
        <taxon>Pseudomonadota</taxon>
        <taxon>Gammaproteobacteria</taxon>
        <taxon>Alteromonadales</taxon>
        <taxon>Shewanellaceae</taxon>
        <taxon>Shewanella</taxon>
    </lineage>
</organism>
<evidence type="ECO:0000313" key="1">
    <source>
        <dbReference type="EMBL" id="QPG57935.1"/>
    </source>
</evidence>
<keyword evidence="2" id="KW-1185">Reference proteome</keyword>
<protein>
    <submittedName>
        <fullName evidence="1">Uncharacterized protein</fullName>
    </submittedName>
</protein>
<dbReference type="RefSeq" id="WP_142870636.1">
    <property type="nucleotide sequence ID" value="NZ_CP045503.2"/>
</dbReference>
<name>A0ABX6V5L8_9GAMM</name>
<dbReference type="Proteomes" id="UP000316416">
    <property type="component" value="Chromosome"/>
</dbReference>
<evidence type="ECO:0000313" key="2">
    <source>
        <dbReference type="Proteomes" id="UP000316416"/>
    </source>
</evidence>
<accession>A0ABX6V5L8</accession>
<reference evidence="1" key="1">
    <citation type="submission" date="2021-07" db="EMBL/GenBank/DDBJ databases">
        <title>Shewanella sp. YLB-07 whole genome sequence.</title>
        <authorList>
            <person name="Yu L."/>
        </authorList>
    </citation>
    <scope>NUCLEOTIDE SEQUENCE</scope>
    <source>
        <strain evidence="1">YLB-08</strain>
    </source>
</reference>
<proteinExistence type="predicted"/>